<dbReference type="CDD" id="cd05402">
    <property type="entry name" value="NT_PAP_TUTase"/>
    <property type="match status" value="1"/>
</dbReference>
<dbReference type="InterPro" id="IPR045862">
    <property type="entry name" value="Trf4-like"/>
</dbReference>
<feature type="domain" description="Poly(A) RNA polymerase mitochondrial-like central palm" evidence="2">
    <location>
        <begin position="38"/>
        <end position="139"/>
    </location>
</feature>
<comment type="caution">
    <text evidence="3">The sequence shown here is derived from an EMBL/GenBank/DDBJ whole genome shotgun (WGS) entry which is preliminary data.</text>
</comment>
<reference evidence="4" key="1">
    <citation type="journal article" date="2015" name="PLoS Genet.">
        <title>Genome Sequence and Transcriptome Analyses of Chrysochromulina tobin: Metabolic Tools for Enhanced Algal Fitness in the Prominent Order Prymnesiales (Haptophyceae).</title>
        <authorList>
            <person name="Hovde B.T."/>
            <person name="Deodato C.R."/>
            <person name="Hunsperger H.M."/>
            <person name="Ryken S.A."/>
            <person name="Yost W."/>
            <person name="Jha R.K."/>
            <person name="Patterson J."/>
            <person name="Monnat R.J. Jr."/>
            <person name="Barlow S.B."/>
            <person name="Starkenburg S.R."/>
            <person name="Cattolico R.A."/>
        </authorList>
    </citation>
    <scope>NUCLEOTIDE SEQUENCE</scope>
    <source>
        <strain evidence="4">CCMP291</strain>
    </source>
</reference>
<keyword evidence="4" id="KW-1185">Reference proteome</keyword>
<evidence type="ECO:0000313" key="3">
    <source>
        <dbReference type="EMBL" id="KOO30255.1"/>
    </source>
</evidence>
<dbReference type="GO" id="GO:0005730">
    <property type="term" value="C:nucleolus"/>
    <property type="evidence" value="ECO:0007669"/>
    <property type="project" value="TreeGrafter"/>
</dbReference>
<dbReference type="Pfam" id="PF22600">
    <property type="entry name" value="MTPAP-like_central"/>
    <property type="match status" value="1"/>
</dbReference>
<evidence type="ECO:0000259" key="2">
    <source>
        <dbReference type="Pfam" id="PF22600"/>
    </source>
</evidence>
<accession>A0A0M0JUQ5</accession>
<dbReference type="GO" id="GO:0031123">
    <property type="term" value="P:RNA 3'-end processing"/>
    <property type="evidence" value="ECO:0007669"/>
    <property type="project" value="TreeGrafter"/>
</dbReference>
<dbReference type="OrthoDB" id="273917at2759"/>
<dbReference type="PANTHER" id="PTHR23092">
    <property type="entry name" value="POLY(A) RNA POLYMERASE"/>
    <property type="match status" value="1"/>
</dbReference>
<organism evidence="3 4">
    <name type="scientific">Chrysochromulina tobinii</name>
    <dbReference type="NCBI Taxonomy" id="1460289"/>
    <lineage>
        <taxon>Eukaryota</taxon>
        <taxon>Haptista</taxon>
        <taxon>Haptophyta</taxon>
        <taxon>Prymnesiophyceae</taxon>
        <taxon>Prymnesiales</taxon>
        <taxon>Chrysochromulinaceae</taxon>
        <taxon>Chrysochromulina</taxon>
    </lineage>
</organism>
<protein>
    <submittedName>
        <fullName evidence="3">Nucleotidyltransferase family protein</fullName>
    </submittedName>
</protein>
<sequence length="186" mass="20245">MTSDGLLSAFDDLLIASFFRYEARCNAHLAKHAPVHSAAISKVRSVVTLLWPRAQVKPFGSFATGLMRPGSDIDLVVTLPPVRTTTSMPEAPGTLEGRNALPEETWQASLARCLVNQSWIVPESVRTIDAVVPIVTFATRFVVAGASPKQFLAERSLDKPYLGGLSSYGLLLLIVRLLLLMTTDDH</sequence>
<dbReference type="SUPFAM" id="SSF81301">
    <property type="entry name" value="Nucleotidyltransferase"/>
    <property type="match status" value="1"/>
</dbReference>
<dbReference type="Proteomes" id="UP000037460">
    <property type="component" value="Unassembled WGS sequence"/>
</dbReference>
<dbReference type="Gene3D" id="3.30.460.10">
    <property type="entry name" value="Beta Polymerase, domain 2"/>
    <property type="match status" value="1"/>
</dbReference>
<dbReference type="AlphaFoldDB" id="A0A0M0JUQ5"/>
<dbReference type="GO" id="GO:0031499">
    <property type="term" value="C:TRAMP complex"/>
    <property type="evidence" value="ECO:0007669"/>
    <property type="project" value="TreeGrafter"/>
</dbReference>
<name>A0A0M0JUQ5_9EUKA</name>
<proteinExistence type="predicted"/>
<feature type="transmembrane region" description="Helical" evidence="1">
    <location>
        <begin position="161"/>
        <end position="181"/>
    </location>
</feature>
<evidence type="ECO:0000313" key="4">
    <source>
        <dbReference type="Proteomes" id="UP000037460"/>
    </source>
</evidence>
<dbReference type="GO" id="GO:1990817">
    <property type="term" value="F:poly(A) RNA polymerase activity"/>
    <property type="evidence" value="ECO:0007669"/>
    <property type="project" value="InterPro"/>
</dbReference>
<gene>
    <name evidence="3" type="ORF">Ctob_009749</name>
</gene>
<dbReference type="PANTHER" id="PTHR23092:SF48">
    <property type="entry name" value="NUCLEOTIDYLTRANSFERASE FAMILY PROTEIN"/>
    <property type="match status" value="1"/>
</dbReference>
<dbReference type="InterPro" id="IPR054708">
    <property type="entry name" value="MTPAP-like_central"/>
</dbReference>
<keyword evidence="1" id="KW-1133">Transmembrane helix</keyword>
<evidence type="ECO:0000256" key="1">
    <source>
        <dbReference type="SAM" id="Phobius"/>
    </source>
</evidence>
<keyword evidence="1" id="KW-0472">Membrane</keyword>
<dbReference type="EMBL" id="JWZX01002257">
    <property type="protein sequence ID" value="KOO30255.1"/>
    <property type="molecule type" value="Genomic_DNA"/>
</dbReference>
<dbReference type="InterPro" id="IPR043519">
    <property type="entry name" value="NT_sf"/>
</dbReference>
<keyword evidence="1" id="KW-0812">Transmembrane</keyword>
<dbReference type="GO" id="GO:0003729">
    <property type="term" value="F:mRNA binding"/>
    <property type="evidence" value="ECO:0007669"/>
    <property type="project" value="TreeGrafter"/>
</dbReference>
<dbReference type="GO" id="GO:0043634">
    <property type="term" value="P:polyadenylation-dependent ncRNA catabolic process"/>
    <property type="evidence" value="ECO:0007669"/>
    <property type="project" value="TreeGrafter"/>
</dbReference>
<keyword evidence="3" id="KW-0808">Transferase</keyword>